<dbReference type="CTD" id="6751046"/>
<comment type="similarity">
    <text evidence="1 2">Belongs to the nucleosome assembly protein (NAP) family.</text>
</comment>
<keyword evidence="5" id="KW-1185">Reference proteome</keyword>
<dbReference type="GO" id="GO:0005634">
    <property type="term" value="C:nucleus"/>
    <property type="evidence" value="ECO:0000318"/>
    <property type="project" value="GO_Central"/>
</dbReference>
<dbReference type="HOGENOM" id="CLU_051687_4_0_1"/>
<feature type="compositionally biased region" description="Basic and acidic residues" evidence="3">
    <location>
        <begin position="277"/>
        <end position="287"/>
    </location>
</feature>
<dbReference type="Proteomes" id="UP000009022">
    <property type="component" value="Unassembled WGS sequence"/>
</dbReference>
<dbReference type="GO" id="GO:0003682">
    <property type="term" value="F:chromatin binding"/>
    <property type="evidence" value="ECO:0000318"/>
    <property type="project" value="GO_Central"/>
</dbReference>
<feature type="region of interest" description="Disordered" evidence="3">
    <location>
        <begin position="245"/>
        <end position="316"/>
    </location>
</feature>
<dbReference type="STRING" id="10228.B3RNC2"/>
<gene>
    <name evidence="4" type="ORF">TRIADDRAFT_53112</name>
</gene>
<dbReference type="OrthoDB" id="19419at2759"/>
<dbReference type="OMA" id="VCHDNEK"/>
<dbReference type="Pfam" id="PF00956">
    <property type="entry name" value="NAP"/>
    <property type="match status" value="1"/>
</dbReference>
<dbReference type="SUPFAM" id="SSF143113">
    <property type="entry name" value="NAP-like"/>
    <property type="match status" value="1"/>
</dbReference>
<dbReference type="GO" id="GO:0042393">
    <property type="term" value="F:histone binding"/>
    <property type="evidence" value="ECO:0000318"/>
    <property type="project" value="GO_Central"/>
</dbReference>
<evidence type="ECO:0000313" key="4">
    <source>
        <dbReference type="EMBL" id="EDV27997.1"/>
    </source>
</evidence>
<evidence type="ECO:0000256" key="1">
    <source>
        <dbReference type="ARBA" id="ARBA00009947"/>
    </source>
</evidence>
<dbReference type="AlphaFoldDB" id="B3RNC2"/>
<dbReference type="InParanoid" id="B3RNC2"/>
<proteinExistence type="inferred from homology"/>
<sequence length="316" mass="36705">MAEPAKKVLKSNAPSDNSNVGAYEEVCYEHQEVLENIELIQSQIEALNERGADEILQIEIKYNTIREPYYLKRAKLIEKIPHFWITVLLSHPTIGCLINEKDEDVLSYLESIDVREYEDIKSGYRITFKFSENPYLGNKLIQKDVIIKYNDDGNVISTKCTRIDWKEGMDVTAIENTVTTGSKRRREDHYKSFFSWFSSQDHVLNGDDIGDVIKDDIFPNPLQYYINTAEAEIEDDEDVVVVDDESEDTEFQDSVDENNRRDVFNDQDVEESNLEQIIEKEKEKISDDSSEENLEDDDFESEGEYDEEVLEDEDEG</sequence>
<evidence type="ECO:0000313" key="5">
    <source>
        <dbReference type="Proteomes" id="UP000009022"/>
    </source>
</evidence>
<name>B3RNC2_TRIAD</name>
<dbReference type="InterPro" id="IPR037231">
    <property type="entry name" value="NAP-like_sf"/>
</dbReference>
<dbReference type="RefSeq" id="XP_002109831.1">
    <property type="nucleotide sequence ID" value="XM_002109795.1"/>
</dbReference>
<organism evidence="4 5">
    <name type="scientific">Trichoplax adhaerens</name>
    <name type="common">Trichoplax reptans</name>
    <dbReference type="NCBI Taxonomy" id="10228"/>
    <lineage>
        <taxon>Eukaryota</taxon>
        <taxon>Metazoa</taxon>
        <taxon>Placozoa</taxon>
        <taxon>Uniplacotomia</taxon>
        <taxon>Trichoplacea</taxon>
        <taxon>Trichoplacidae</taxon>
        <taxon>Trichoplax</taxon>
    </lineage>
</organism>
<protein>
    <submittedName>
        <fullName evidence="4">Uncharacterized protein</fullName>
    </submittedName>
</protein>
<dbReference type="EMBL" id="DS985242">
    <property type="protein sequence ID" value="EDV27997.1"/>
    <property type="molecule type" value="Genomic_DNA"/>
</dbReference>
<dbReference type="FunCoup" id="B3RNC2">
    <property type="interactions" value="2427"/>
</dbReference>
<reference evidence="4 5" key="1">
    <citation type="journal article" date="2008" name="Nature">
        <title>The Trichoplax genome and the nature of placozoans.</title>
        <authorList>
            <person name="Srivastava M."/>
            <person name="Begovic E."/>
            <person name="Chapman J."/>
            <person name="Putnam N.H."/>
            <person name="Hellsten U."/>
            <person name="Kawashima T."/>
            <person name="Kuo A."/>
            <person name="Mitros T."/>
            <person name="Salamov A."/>
            <person name="Carpenter M.L."/>
            <person name="Signorovitch A.Y."/>
            <person name="Moreno M.A."/>
            <person name="Kamm K."/>
            <person name="Grimwood J."/>
            <person name="Schmutz J."/>
            <person name="Shapiro H."/>
            <person name="Grigoriev I.V."/>
            <person name="Buss L.W."/>
            <person name="Schierwater B."/>
            <person name="Dellaporta S.L."/>
            <person name="Rokhsar D.S."/>
        </authorList>
    </citation>
    <scope>NUCLEOTIDE SEQUENCE [LARGE SCALE GENOMIC DNA]</scope>
    <source>
        <strain evidence="4 5">Grell-BS-1999</strain>
    </source>
</reference>
<feature type="compositionally biased region" description="Acidic residues" evidence="3">
    <location>
        <begin position="245"/>
        <end position="256"/>
    </location>
</feature>
<evidence type="ECO:0000256" key="3">
    <source>
        <dbReference type="SAM" id="MobiDB-lite"/>
    </source>
</evidence>
<dbReference type="KEGG" id="tad:TRIADDRAFT_53112"/>
<dbReference type="GO" id="GO:0006334">
    <property type="term" value="P:nucleosome assembly"/>
    <property type="evidence" value="ECO:0007669"/>
    <property type="project" value="InterPro"/>
</dbReference>
<evidence type="ECO:0000256" key="2">
    <source>
        <dbReference type="RuleBase" id="RU003876"/>
    </source>
</evidence>
<dbReference type="InterPro" id="IPR002164">
    <property type="entry name" value="NAP_family"/>
</dbReference>
<feature type="compositionally biased region" description="Acidic residues" evidence="3">
    <location>
        <begin position="288"/>
        <end position="316"/>
    </location>
</feature>
<dbReference type="PhylomeDB" id="B3RNC2"/>
<accession>B3RNC2</accession>
<dbReference type="GO" id="GO:0000785">
    <property type="term" value="C:chromatin"/>
    <property type="evidence" value="ECO:0000318"/>
    <property type="project" value="GO_Central"/>
</dbReference>
<dbReference type="Gene3D" id="3.30.1120.90">
    <property type="entry name" value="Nucleosome assembly protein"/>
    <property type="match status" value="1"/>
</dbReference>
<dbReference type="Gene3D" id="1.20.5.1500">
    <property type="match status" value="1"/>
</dbReference>
<dbReference type="GeneID" id="6751046"/>
<dbReference type="eggNOG" id="KOG1508">
    <property type="taxonomic scope" value="Eukaryota"/>
</dbReference>
<dbReference type="PANTHER" id="PTHR11875">
    <property type="entry name" value="TESTIS-SPECIFIC Y-ENCODED PROTEIN"/>
    <property type="match status" value="1"/>
</dbReference>